<keyword evidence="2" id="KW-1185">Reference proteome</keyword>
<reference evidence="1" key="1">
    <citation type="journal article" date="2020" name="Stud. Mycol.">
        <title>101 Dothideomycetes genomes: a test case for predicting lifestyles and emergence of pathogens.</title>
        <authorList>
            <person name="Haridas S."/>
            <person name="Albert R."/>
            <person name="Binder M."/>
            <person name="Bloem J."/>
            <person name="Labutti K."/>
            <person name="Salamov A."/>
            <person name="Andreopoulos B."/>
            <person name="Baker S."/>
            <person name="Barry K."/>
            <person name="Bills G."/>
            <person name="Bluhm B."/>
            <person name="Cannon C."/>
            <person name="Castanera R."/>
            <person name="Culley D."/>
            <person name="Daum C."/>
            <person name="Ezra D."/>
            <person name="Gonzalez J."/>
            <person name="Henrissat B."/>
            <person name="Kuo A."/>
            <person name="Liang C."/>
            <person name="Lipzen A."/>
            <person name="Lutzoni F."/>
            <person name="Magnuson J."/>
            <person name="Mondo S."/>
            <person name="Nolan M."/>
            <person name="Ohm R."/>
            <person name="Pangilinan J."/>
            <person name="Park H.-J."/>
            <person name="Ramirez L."/>
            <person name="Alfaro M."/>
            <person name="Sun H."/>
            <person name="Tritt A."/>
            <person name="Yoshinaga Y."/>
            <person name="Zwiers L.-H."/>
            <person name="Turgeon B."/>
            <person name="Goodwin S."/>
            <person name="Spatafora J."/>
            <person name="Crous P."/>
            <person name="Grigoriev I."/>
        </authorList>
    </citation>
    <scope>NUCLEOTIDE SEQUENCE</scope>
    <source>
        <strain evidence="1">CBS 122367</strain>
    </source>
</reference>
<organism evidence="1 2">
    <name type="scientific">Lentithecium fluviatile CBS 122367</name>
    <dbReference type="NCBI Taxonomy" id="1168545"/>
    <lineage>
        <taxon>Eukaryota</taxon>
        <taxon>Fungi</taxon>
        <taxon>Dikarya</taxon>
        <taxon>Ascomycota</taxon>
        <taxon>Pezizomycotina</taxon>
        <taxon>Dothideomycetes</taxon>
        <taxon>Pleosporomycetidae</taxon>
        <taxon>Pleosporales</taxon>
        <taxon>Massarineae</taxon>
        <taxon>Lentitheciaceae</taxon>
        <taxon>Lentithecium</taxon>
    </lineage>
</organism>
<protein>
    <submittedName>
        <fullName evidence="1">Uncharacterized protein</fullName>
    </submittedName>
</protein>
<dbReference type="AlphaFoldDB" id="A0A6G1IJ05"/>
<dbReference type="EMBL" id="MU005614">
    <property type="protein sequence ID" value="KAF2678224.1"/>
    <property type="molecule type" value="Genomic_DNA"/>
</dbReference>
<accession>A0A6G1IJ05</accession>
<gene>
    <name evidence="1" type="ORF">K458DRAFT_142865</name>
</gene>
<evidence type="ECO:0000313" key="2">
    <source>
        <dbReference type="Proteomes" id="UP000799291"/>
    </source>
</evidence>
<name>A0A6G1IJ05_9PLEO</name>
<sequence length="155" mass="17311">MYLLRSSHLHHFTWIDTIYVVFRVAKKQQHYLLYMIVRVHKPVYTFFDSRTDMTALQQSRSCIASHISTISFGFLSNSRCSRAGEKGAGCLASLIPFTTLHVSFPQAAFLPLLSGMFVAATASDTRFTGLATPSWTGVPFSACDRVLVVRLLTCP</sequence>
<proteinExistence type="predicted"/>
<dbReference type="Proteomes" id="UP000799291">
    <property type="component" value="Unassembled WGS sequence"/>
</dbReference>
<evidence type="ECO:0000313" key="1">
    <source>
        <dbReference type="EMBL" id="KAF2678224.1"/>
    </source>
</evidence>